<dbReference type="GO" id="GO:0006508">
    <property type="term" value="P:proteolysis"/>
    <property type="evidence" value="ECO:0007669"/>
    <property type="project" value="UniProtKB-KW"/>
</dbReference>
<reference evidence="8" key="1">
    <citation type="submission" date="2021-01" db="EMBL/GenBank/DDBJ databases">
        <title>Modified the classification status of verrucomicrobia.</title>
        <authorList>
            <person name="Feng X."/>
        </authorList>
    </citation>
    <scope>NUCLEOTIDE SEQUENCE</scope>
    <source>
        <strain evidence="8">KCTC 22201</strain>
    </source>
</reference>
<sequence>MRLPAAILTLAVWSLAHAAEPPADPANKKDKEAKVAEPAPPVTKEGSVTIDGKVINYEVTTAKLQLKKEDGTPRASIFHVSYLKKDVEDLAQRPVLFAFNGGPGSSAVWLHLGMLGPYRVDLPGDGTQPPTPPARLVSNEFSILDVADLVFVDPVSTGYSRSEKGAKPGDFHGVQEDIESIADFVRRWVSENDRWSSPKYLLGESYGGIRVAGLSDKLQSRYGMSLNGVVLLSSLLDFRTLRGSDGDGLMNAVFLPTYTAVAHHHGKLKGDAAALIGSARKFAFGEYSTALLQGNQLDDKTKNALAKRLSELTAIPQEVYLDENLRLSPTRFRAELLADEDQVLGRFDGRVAWHAHQGSSSYPEYDPSFSLAFGAYSTAMLSYLTEDLGWEEHAPYEILSRRVHPWNWSANNSIVNLTGALAGAMRDNPHLRILVMKGACDLATPPDGIDYSLRQMVDLSQAARNRISHAEYDAGHMFYLNPPDLEKSRKDLVDFITSNP</sequence>
<dbReference type="Proteomes" id="UP000658278">
    <property type="component" value="Unassembled WGS sequence"/>
</dbReference>
<dbReference type="SUPFAM" id="SSF53474">
    <property type="entry name" value="alpha/beta-Hydrolases"/>
    <property type="match status" value="1"/>
</dbReference>
<dbReference type="AlphaFoldDB" id="A0A934RAT4"/>
<name>A0A934RAT4_9BACT</name>
<dbReference type="RefSeq" id="WP_200278556.1">
    <property type="nucleotide sequence ID" value="NZ_JAENII010000005.1"/>
</dbReference>
<feature type="chain" id="PRO_5036905404" evidence="7">
    <location>
        <begin position="19"/>
        <end position="500"/>
    </location>
</feature>
<keyword evidence="2" id="KW-0645">Protease</keyword>
<dbReference type="InterPro" id="IPR018202">
    <property type="entry name" value="Ser_caboxypep_ser_AS"/>
</dbReference>
<keyword evidence="5" id="KW-0325">Glycoprotein</keyword>
<evidence type="ECO:0000256" key="6">
    <source>
        <dbReference type="SAM" id="MobiDB-lite"/>
    </source>
</evidence>
<accession>A0A934RAT4</accession>
<dbReference type="InterPro" id="IPR029058">
    <property type="entry name" value="AB_hydrolase_fold"/>
</dbReference>
<dbReference type="PROSITE" id="PS00131">
    <property type="entry name" value="CARBOXYPEPT_SER_SER"/>
    <property type="match status" value="1"/>
</dbReference>
<protein>
    <submittedName>
        <fullName evidence="8">Peptidase S10</fullName>
    </submittedName>
</protein>
<dbReference type="EMBL" id="JAENII010000005">
    <property type="protein sequence ID" value="MBK1827110.1"/>
    <property type="molecule type" value="Genomic_DNA"/>
</dbReference>
<dbReference type="InterPro" id="IPR001563">
    <property type="entry name" value="Peptidase_S10"/>
</dbReference>
<evidence type="ECO:0000256" key="7">
    <source>
        <dbReference type="SAM" id="SignalP"/>
    </source>
</evidence>
<evidence type="ECO:0000256" key="1">
    <source>
        <dbReference type="ARBA" id="ARBA00022645"/>
    </source>
</evidence>
<evidence type="ECO:0000256" key="2">
    <source>
        <dbReference type="ARBA" id="ARBA00022670"/>
    </source>
</evidence>
<dbReference type="PANTHER" id="PTHR11802:SF3">
    <property type="entry name" value="RETINOID-INDUCIBLE SERINE CARBOXYPEPTIDASE"/>
    <property type="match status" value="1"/>
</dbReference>
<gene>
    <name evidence="8" type="ORF">JIN81_08765</name>
</gene>
<comment type="caution">
    <text evidence="8">The sequence shown here is derived from an EMBL/GenBank/DDBJ whole genome shotgun (WGS) entry which is preliminary data.</text>
</comment>
<proteinExistence type="predicted"/>
<feature type="signal peptide" evidence="7">
    <location>
        <begin position="1"/>
        <end position="18"/>
    </location>
</feature>
<dbReference type="GO" id="GO:0004185">
    <property type="term" value="F:serine-type carboxypeptidase activity"/>
    <property type="evidence" value="ECO:0007669"/>
    <property type="project" value="InterPro"/>
</dbReference>
<dbReference type="PANTHER" id="PTHR11802">
    <property type="entry name" value="SERINE PROTEASE FAMILY S10 SERINE CARBOXYPEPTIDASE"/>
    <property type="match status" value="1"/>
</dbReference>
<keyword evidence="4" id="KW-0378">Hydrolase</keyword>
<keyword evidence="9" id="KW-1185">Reference proteome</keyword>
<keyword evidence="3 7" id="KW-0732">Signal</keyword>
<evidence type="ECO:0000256" key="4">
    <source>
        <dbReference type="ARBA" id="ARBA00022801"/>
    </source>
</evidence>
<dbReference type="Gene3D" id="3.40.50.1820">
    <property type="entry name" value="alpha/beta hydrolase"/>
    <property type="match status" value="1"/>
</dbReference>
<keyword evidence="1" id="KW-0121">Carboxypeptidase</keyword>
<feature type="compositionally biased region" description="Basic and acidic residues" evidence="6">
    <location>
        <begin position="26"/>
        <end position="35"/>
    </location>
</feature>
<evidence type="ECO:0000256" key="3">
    <source>
        <dbReference type="ARBA" id="ARBA00022729"/>
    </source>
</evidence>
<evidence type="ECO:0000313" key="8">
    <source>
        <dbReference type="EMBL" id="MBK1827110.1"/>
    </source>
</evidence>
<evidence type="ECO:0000256" key="5">
    <source>
        <dbReference type="ARBA" id="ARBA00023180"/>
    </source>
</evidence>
<feature type="region of interest" description="Disordered" evidence="6">
    <location>
        <begin position="22"/>
        <end position="44"/>
    </location>
</feature>
<evidence type="ECO:0000313" key="9">
    <source>
        <dbReference type="Proteomes" id="UP000658278"/>
    </source>
</evidence>
<dbReference type="Pfam" id="PF00450">
    <property type="entry name" value="Peptidase_S10"/>
    <property type="match status" value="1"/>
</dbReference>
<organism evidence="8 9">
    <name type="scientific">Haloferula rosea</name>
    <dbReference type="NCBI Taxonomy" id="490093"/>
    <lineage>
        <taxon>Bacteria</taxon>
        <taxon>Pseudomonadati</taxon>
        <taxon>Verrucomicrobiota</taxon>
        <taxon>Verrucomicrobiia</taxon>
        <taxon>Verrucomicrobiales</taxon>
        <taxon>Verrucomicrobiaceae</taxon>
        <taxon>Haloferula</taxon>
    </lineage>
</organism>